<protein>
    <submittedName>
        <fullName evidence="1">Uncharacterized protein</fullName>
    </submittedName>
</protein>
<dbReference type="VEuPathDB" id="ToxoDB:TGP89_288455B"/>
<dbReference type="Proteomes" id="UP000028828">
    <property type="component" value="Unassembled WGS sequence"/>
</dbReference>
<gene>
    <name evidence="1" type="ORF">TGP89_288455B</name>
</gene>
<dbReference type="AlphaFoldDB" id="A0A086J9T5"/>
<name>A0A086J9T5_TOXGO</name>
<proteinExistence type="predicted"/>
<sequence length="55" mass="6145">HRRDEKAKRVKERRVTHRVTAPSACSCGENPAKQTRCSLLLLLGFAALHTGTLFL</sequence>
<evidence type="ECO:0000313" key="2">
    <source>
        <dbReference type="Proteomes" id="UP000028828"/>
    </source>
</evidence>
<reference evidence="1 2" key="1">
    <citation type="submission" date="2014-03" db="EMBL/GenBank/DDBJ databases">
        <authorList>
            <person name="Sibley D."/>
            <person name="Venepally P."/>
            <person name="Karamycheva S."/>
            <person name="Hadjithomas M."/>
            <person name="Khan A."/>
            <person name="Brunk B."/>
            <person name="Roos D."/>
            <person name="Caler E."/>
            <person name="Lorenzi H."/>
        </authorList>
    </citation>
    <scope>NUCLEOTIDE SEQUENCE [LARGE SCALE GENOMIC DNA]</scope>
    <source>
        <strain evidence="2">p89</strain>
    </source>
</reference>
<feature type="non-terminal residue" evidence="1">
    <location>
        <position position="1"/>
    </location>
</feature>
<feature type="non-terminal residue" evidence="1">
    <location>
        <position position="55"/>
    </location>
</feature>
<comment type="caution">
    <text evidence="1">The sequence shown here is derived from an EMBL/GenBank/DDBJ whole genome shotgun (WGS) entry which is preliminary data.</text>
</comment>
<accession>A0A086J9T5</accession>
<organism evidence="1 2">
    <name type="scientific">Toxoplasma gondii p89</name>
    <dbReference type="NCBI Taxonomy" id="943119"/>
    <lineage>
        <taxon>Eukaryota</taxon>
        <taxon>Sar</taxon>
        <taxon>Alveolata</taxon>
        <taxon>Apicomplexa</taxon>
        <taxon>Conoidasida</taxon>
        <taxon>Coccidia</taxon>
        <taxon>Eucoccidiorida</taxon>
        <taxon>Eimeriorina</taxon>
        <taxon>Sarcocystidae</taxon>
        <taxon>Toxoplasma</taxon>
    </lineage>
</organism>
<dbReference type="EMBL" id="AEYI02002273">
    <property type="protein sequence ID" value="KFG28903.1"/>
    <property type="molecule type" value="Genomic_DNA"/>
</dbReference>
<evidence type="ECO:0000313" key="1">
    <source>
        <dbReference type="EMBL" id="KFG28903.1"/>
    </source>
</evidence>